<sequence length="328" mass="36507">MFKVGIIGAGHIAEKMATTLHGMDGVEAYAVASRQLEKAQEFASRRGFTKAYGSYEELADDPQVDLVYVATPHTLHYGHVKMCLEKGKPVLCEKAFTANAVEAEDLIRISRDKGVFLAEAIWTRYLPFRKTLRDLVESGAIGKPMLLTAHLGYPVSHKERIMRPELGGGALLDLGVYALNFALMNFGDDIQEIRSTCVKSDTGMDMQDSITLKYSDGRMAILMATALCANDRQGIINGDKGYVIVDNINNSLKAELYAADHTLMRTCHAPEQITGFEYQVQACIDAIREGRTETDFMPHSESLRVMRIMDSLRKEWGVVFPNDSKSRQ</sequence>
<evidence type="ECO:0000256" key="1">
    <source>
        <dbReference type="ARBA" id="ARBA00010928"/>
    </source>
</evidence>
<protein>
    <submittedName>
        <fullName evidence="5">Gfo/Idh/MocA family oxidoreductase</fullName>
    </submittedName>
</protein>
<reference evidence="5" key="2">
    <citation type="journal article" date="2021" name="PeerJ">
        <title>Extensive microbial diversity within the chicken gut microbiome revealed by metagenomics and culture.</title>
        <authorList>
            <person name="Gilroy R."/>
            <person name="Ravi A."/>
            <person name="Getino M."/>
            <person name="Pursley I."/>
            <person name="Horton D.L."/>
            <person name="Alikhan N.F."/>
            <person name="Baker D."/>
            <person name="Gharbi K."/>
            <person name="Hall N."/>
            <person name="Watson M."/>
            <person name="Adriaenssens E.M."/>
            <person name="Foster-Nyarko E."/>
            <person name="Jarju S."/>
            <person name="Secka A."/>
            <person name="Antonio M."/>
            <person name="Oren A."/>
            <person name="Chaudhuri R.R."/>
            <person name="La Ragione R."/>
            <person name="Hildebrand F."/>
            <person name="Pallen M.J."/>
        </authorList>
    </citation>
    <scope>NUCLEOTIDE SEQUENCE</scope>
    <source>
        <strain evidence="5">2478</strain>
    </source>
</reference>
<evidence type="ECO:0000313" key="6">
    <source>
        <dbReference type="Proteomes" id="UP000823771"/>
    </source>
</evidence>
<dbReference type="AlphaFoldDB" id="A0A9D9NM36"/>
<proteinExistence type="inferred from homology"/>
<dbReference type="Gene3D" id="3.30.360.10">
    <property type="entry name" value="Dihydrodipicolinate Reductase, domain 2"/>
    <property type="match status" value="1"/>
</dbReference>
<dbReference type="InterPro" id="IPR000683">
    <property type="entry name" value="Gfo/Idh/MocA-like_OxRdtase_N"/>
</dbReference>
<feature type="domain" description="Gfo/Idh/MocA-like oxidoreductase N-terminal" evidence="3">
    <location>
        <begin position="2"/>
        <end position="117"/>
    </location>
</feature>
<dbReference type="InterPro" id="IPR055170">
    <property type="entry name" value="GFO_IDH_MocA-like_dom"/>
</dbReference>
<dbReference type="Gene3D" id="3.40.50.720">
    <property type="entry name" value="NAD(P)-binding Rossmann-like Domain"/>
    <property type="match status" value="1"/>
</dbReference>
<gene>
    <name evidence="5" type="ORF">IAB80_06415</name>
</gene>
<comment type="similarity">
    <text evidence="1">Belongs to the Gfo/Idh/MocA family.</text>
</comment>
<dbReference type="GO" id="GO:0016491">
    <property type="term" value="F:oxidoreductase activity"/>
    <property type="evidence" value="ECO:0007669"/>
    <property type="project" value="UniProtKB-KW"/>
</dbReference>
<dbReference type="Pfam" id="PF22725">
    <property type="entry name" value="GFO_IDH_MocA_C3"/>
    <property type="match status" value="1"/>
</dbReference>
<dbReference type="SUPFAM" id="SSF51735">
    <property type="entry name" value="NAD(P)-binding Rossmann-fold domains"/>
    <property type="match status" value="1"/>
</dbReference>
<dbReference type="InterPro" id="IPR036291">
    <property type="entry name" value="NAD(P)-bd_dom_sf"/>
</dbReference>
<evidence type="ECO:0000313" key="5">
    <source>
        <dbReference type="EMBL" id="MBO8478501.1"/>
    </source>
</evidence>
<keyword evidence="2" id="KW-0560">Oxidoreductase</keyword>
<evidence type="ECO:0000259" key="3">
    <source>
        <dbReference type="Pfam" id="PF01408"/>
    </source>
</evidence>
<reference evidence="5" key="1">
    <citation type="submission" date="2020-10" db="EMBL/GenBank/DDBJ databases">
        <authorList>
            <person name="Gilroy R."/>
        </authorList>
    </citation>
    <scope>NUCLEOTIDE SEQUENCE</scope>
    <source>
        <strain evidence="5">2478</strain>
    </source>
</reference>
<dbReference type="InterPro" id="IPR050984">
    <property type="entry name" value="Gfo/Idh/MocA_domain"/>
</dbReference>
<dbReference type="Proteomes" id="UP000823771">
    <property type="component" value="Unassembled WGS sequence"/>
</dbReference>
<dbReference type="EMBL" id="JADILZ010000054">
    <property type="protein sequence ID" value="MBO8478501.1"/>
    <property type="molecule type" value="Genomic_DNA"/>
</dbReference>
<dbReference type="SUPFAM" id="SSF55347">
    <property type="entry name" value="Glyceraldehyde-3-phosphate dehydrogenase-like, C-terminal domain"/>
    <property type="match status" value="1"/>
</dbReference>
<accession>A0A9D9NM36</accession>
<name>A0A9D9NM36_9BACT</name>
<organism evidence="5 6">
    <name type="scientific">Candidatus Cryptobacteroides excrementipullorum</name>
    <dbReference type="NCBI Taxonomy" id="2840761"/>
    <lineage>
        <taxon>Bacteria</taxon>
        <taxon>Pseudomonadati</taxon>
        <taxon>Bacteroidota</taxon>
        <taxon>Bacteroidia</taxon>
        <taxon>Bacteroidales</taxon>
        <taxon>Candidatus Cryptobacteroides</taxon>
    </lineage>
</organism>
<evidence type="ECO:0000256" key="2">
    <source>
        <dbReference type="ARBA" id="ARBA00023002"/>
    </source>
</evidence>
<dbReference type="PANTHER" id="PTHR22604:SF105">
    <property type="entry name" value="TRANS-1,2-DIHYDROBENZENE-1,2-DIOL DEHYDROGENASE"/>
    <property type="match status" value="1"/>
</dbReference>
<dbReference type="Pfam" id="PF01408">
    <property type="entry name" value="GFO_IDH_MocA"/>
    <property type="match status" value="1"/>
</dbReference>
<dbReference type="GO" id="GO:0000166">
    <property type="term" value="F:nucleotide binding"/>
    <property type="evidence" value="ECO:0007669"/>
    <property type="project" value="InterPro"/>
</dbReference>
<comment type="caution">
    <text evidence="5">The sequence shown here is derived from an EMBL/GenBank/DDBJ whole genome shotgun (WGS) entry which is preliminary data.</text>
</comment>
<feature type="domain" description="GFO/IDH/MocA-like oxidoreductase" evidence="4">
    <location>
        <begin position="131"/>
        <end position="243"/>
    </location>
</feature>
<dbReference type="PANTHER" id="PTHR22604">
    <property type="entry name" value="OXIDOREDUCTASES"/>
    <property type="match status" value="1"/>
</dbReference>
<evidence type="ECO:0000259" key="4">
    <source>
        <dbReference type="Pfam" id="PF22725"/>
    </source>
</evidence>